<dbReference type="EMBL" id="LUKE01000001">
    <property type="protein sequence ID" value="KYG65619.1"/>
    <property type="molecule type" value="Genomic_DNA"/>
</dbReference>
<feature type="domain" description="SH3b" evidence="4">
    <location>
        <begin position="24"/>
        <end position="88"/>
    </location>
</feature>
<dbReference type="SMART" id="SM00287">
    <property type="entry name" value="SH3b"/>
    <property type="match status" value="1"/>
</dbReference>
<dbReference type="Pfam" id="PF08239">
    <property type="entry name" value="SH3_3"/>
    <property type="match status" value="1"/>
</dbReference>
<gene>
    <name evidence="5" type="ORF">AZI86_00635</name>
</gene>
<reference evidence="5 6" key="1">
    <citation type="submission" date="2016-03" db="EMBL/GenBank/DDBJ databases">
        <authorList>
            <person name="Ploux O."/>
        </authorList>
    </citation>
    <scope>NUCLEOTIDE SEQUENCE [LARGE SCALE GENOMIC DNA]</scope>
    <source>
        <strain evidence="5 6">R0</strain>
    </source>
</reference>
<keyword evidence="2" id="KW-0732">Signal</keyword>
<evidence type="ECO:0000313" key="6">
    <source>
        <dbReference type="Proteomes" id="UP000075320"/>
    </source>
</evidence>
<organism evidence="5 6">
    <name type="scientific">Bdellovibrio bacteriovorus</name>
    <dbReference type="NCBI Taxonomy" id="959"/>
    <lineage>
        <taxon>Bacteria</taxon>
        <taxon>Pseudomonadati</taxon>
        <taxon>Bdellovibrionota</taxon>
        <taxon>Bdellovibrionia</taxon>
        <taxon>Bdellovibrionales</taxon>
        <taxon>Pseudobdellovibrionaceae</taxon>
        <taxon>Bdellovibrio</taxon>
    </lineage>
</organism>
<feature type="domain" description="SH3" evidence="3">
    <location>
        <begin position="24"/>
        <end position="89"/>
    </location>
</feature>
<dbReference type="PROSITE" id="PS50002">
    <property type="entry name" value="SH3"/>
    <property type="match status" value="1"/>
</dbReference>
<keyword evidence="6" id="KW-1185">Reference proteome</keyword>
<name>A0A150WMV6_BDEBC</name>
<evidence type="ECO:0000256" key="1">
    <source>
        <dbReference type="ARBA" id="ARBA00022443"/>
    </source>
</evidence>
<protein>
    <submittedName>
        <fullName evidence="5">Uncharacterized protein</fullName>
    </submittedName>
</protein>
<dbReference type="PROSITE" id="PS51781">
    <property type="entry name" value="SH3B"/>
    <property type="match status" value="1"/>
</dbReference>
<keyword evidence="1" id="KW-0728">SH3 domain</keyword>
<dbReference type="InterPro" id="IPR003646">
    <property type="entry name" value="SH3-like_bac-type"/>
</dbReference>
<feature type="chain" id="PRO_5007573346" evidence="2">
    <location>
        <begin position="24"/>
        <end position="287"/>
    </location>
</feature>
<evidence type="ECO:0000259" key="3">
    <source>
        <dbReference type="PROSITE" id="PS50002"/>
    </source>
</evidence>
<sequence>MRDLIMKHLLTLLIGLMGSVAFAQGPRTGEAKAGVNFRSGPGMNYRVISGVPKGDFFDILGTRGSWTKVQLSTGQKGYIHSKYVGERADSAEGGYCEECGSGDSRVSKDDHPQTQAQNVLNIVNPASGFGNCITNKIVSAAKWVHKNKYGGRRKGKGKCQYAIRQSLNRAGVWPGGGYGNAKDTIPTMTKMGFKNIYKPGMTPKDAPAGSILVYGPKLKGARCKQSLGNVYGHIELKVNNNSWLYDGNPEFNIQQAYGAKCRPLKGIMIMGNSCPTCSKKLKNACGG</sequence>
<dbReference type="AlphaFoldDB" id="A0A150WMV6"/>
<dbReference type="Gene3D" id="3.90.1720.10">
    <property type="entry name" value="endopeptidase domain like (from Nostoc punctiforme)"/>
    <property type="match status" value="1"/>
</dbReference>
<evidence type="ECO:0000259" key="4">
    <source>
        <dbReference type="PROSITE" id="PS51781"/>
    </source>
</evidence>
<proteinExistence type="predicted"/>
<dbReference type="InterPro" id="IPR001452">
    <property type="entry name" value="SH3_domain"/>
</dbReference>
<accession>A0A150WMV6</accession>
<feature type="signal peptide" evidence="2">
    <location>
        <begin position="1"/>
        <end position="23"/>
    </location>
</feature>
<evidence type="ECO:0000313" key="5">
    <source>
        <dbReference type="EMBL" id="KYG65619.1"/>
    </source>
</evidence>
<evidence type="ECO:0000256" key="2">
    <source>
        <dbReference type="SAM" id="SignalP"/>
    </source>
</evidence>
<dbReference type="Gene3D" id="2.30.30.40">
    <property type="entry name" value="SH3 Domains"/>
    <property type="match status" value="1"/>
</dbReference>
<dbReference type="Proteomes" id="UP000075320">
    <property type="component" value="Unassembled WGS sequence"/>
</dbReference>
<comment type="caution">
    <text evidence="5">The sequence shown here is derived from an EMBL/GenBank/DDBJ whole genome shotgun (WGS) entry which is preliminary data.</text>
</comment>